<dbReference type="Gene3D" id="3.30.559.10">
    <property type="entry name" value="Chloramphenicol acetyltransferase-like domain"/>
    <property type="match status" value="1"/>
</dbReference>
<dbReference type="SUPFAM" id="SSF52777">
    <property type="entry name" value="CoA-dependent acyltransferases"/>
    <property type="match status" value="2"/>
</dbReference>
<dbReference type="EMBL" id="JAVRRJ010000003">
    <property type="protein sequence ID" value="KAK5086880.1"/>
    <property type="molecule type" value="Genomic_DNA"/>
</dbReference>
<evidence type="ECO:0000256" key="2">
    <source>
        <dbReference type="ARBA" id="ARBA00022450"/>
    </source>
</evidence>
<keyword evidence="9" id="KW-1185">Reference proteome</keyword>
<dbReference type="CDD" id="cd04433">
    <property type="entry name" value="AFD_class_I"/>
    <property type="match status" value="1"/>
</dbReference>
<dbReference type="InterPro" id="IPR009081">
    <property type="entry name" value="PP-bd_ACP"/>
</dbReference>
<dbReference type="Proteomes" id="UP001309876">
    <property type="component" value="Unassembled WGS sequence"/>
</dbReference>
<comment type="similarity">
    <text evidence="1">Belongs to the ATP-dependent AMP-binding enzyme family.</text>
</comment>
<dbReference type="Gene3D" id="1.10.1200.10">
    <property type="entry name" value="ACP-like"/>
    <property type="match status" value="1"/>
</dbReference>
<feature type="domain" description="AMP-dependent synthetase/ligase" evidence="6">
    <location>
        <begin position="128"/>
        <end position="490"/>
    </location>
</feature>
<evidence type="ECO:0000256" key="4">
    <source>
        <dbReference type="ARBA" id="ARBA00022598"/>
    </source>
</evidence>
<evidence type="ECO:0000256" key="3">
    <source>
        <dbReference type="ARBA" id="ARBA00022553"/>
    </source>
</evidence>
<comment type="caution">
    <text evidence="8">The sequence shown here is derived from an EMBL/GenBank/DDBJ whole genome shotgun (WGS) entry which is preliminary data.</text>
</comment>
<gene>
    <name evidence="8" type="ORF">LTR05_004050</name>
</gene>
<dbReference type="AlphaFoldDB" id="A0AAN7YBJ0"/>
<evidence type="ECO:0000256" key="5">
    <source>
        <dbReference type="SAM" id="MobiDB-lite"/>
    </source>
</evidence>
<dbReference type="Pfam" id="PF00501">
    <property type="entry name" value="AMP-binding"/>
    <property type="match status" value="1"/>
</dbReference>
<dbReference type="SUPFAM" id="SSF47336">
    <property type="entry name" value="ACP-like"/>
    <property type="match status" value="1"/>
</dbReference>
<proteinExistence type="inferred from homology"/>
<evidence type="ECO:0000259" key="6">
    <source>
        <dbReference type="Pfam" id="PF00501"/>
    </source>
</evidence>
<sequence length="1256" mass="140346">MHERTDSGVAFAGNSDKNQVVPPQSADRSSSGPAEITLFKQKNTTASQQCSSALEGQDHLPNQYESITAISSHVKGPEFLDSIPSVWDNFIESATTYPTSLAISSIHQKGELYDLPNLALDHDGYRADPYVRWSYATLINAVTRLMRALQHIGAKEGFPIVTFLDNVIEFPLILWAAASLGCTTVPLHPRTLLNREEAVHVLTKAISTSSFQETIIFTQNAHLHEKISALDLPYTTRVISLERLDNTSCSPFAEYLLSSEPFDIISLATYRERAQSWTLIVFTSGTTALPKGVVLDCFRLDRWMAKRNNMCPLSPGDSALVNLPTNHAFWHVTVLHHVRSGGAIVLSGSSFSPQHFPDLMDMENCTDIPMPPALVYAIVEVVRARGIRLKSLKRVSLGGAKLSIEFVQNCFDVLGAASVDIMYGQTENFVAATTRGFSNIADFVRGDDISVGWVDLGAELKICSPGDTFALPRNVVGELHYGSVIRCNGYAGEPLPENFYTDNNGQTWFGSGDAALIDDEGLVFIVGRIKDMIIRGGVNISPAAIEFQLAQEPRTKSLNIQVVGKLDPIAGEVPIAISQKAVTPSDVDAIQDTISKYKGPVYLPEEVLTLEQLGLEDFPKTMLGKIQKGKLTTLVREYFERRDSPEVDDQIETDDLTRQVQKIWKRTIGHEVDLNAKLSDFADSITIMRVRDRFARDLGVKLTFADILGNRTVKEQIAMIREQSLETIVPQNISQNVNLTAKNLVHLAGTPELFPTTKAYISDELGKVGLEWDDVQYITPASDFTQVLTHADILNTSWSWKFAFVARAGLDKQAVRKSCELMLTNNPFLPSFLLSNRLAFGSDIALHVVPKSNQKLFNLVFRDYGNIPTKAEFADLVLKPYEYEMALLPGILFHFLLFRIEDTGQTGMIMVSHHAVIDASYMQLIFDDLDKALGGEALPQHISYKTWADSYYSLRTTHEAQVAVNWHVNRLEDLMFQKRSVFPQLPRPHHFLSSQMHIQQVDDNGCHIDFRASGMTNLRRKHPQLSAPVIIKAAWSLMNMHRNDTDCAVFSNLQADRRRFPFVPKALESLSPAHTFEASNVAGLCLQDVVNIIPLHSEENILDFLHRVYRDQEELNQYASAPLKTLLQTIGPVNAEIMLDVLRSQIFNWTPGLGAMQTHNPNENYEPVSSFIRPSLRLVINVDVGGHDDETVFAQIKSPLYDMDGLRSLARDFEDFVLYVCNEANWYERSGNFRSALRQLGKAEPQTNGYQTAHIM</sequence>
<feature type="compositionally biased region" description="Polar residues" evidence="5">
    <location>
        <begin position="15"/>
        <end position="32"/>
    </location>
</feature>
<evidence type="ECO:0008006" key="10">
    <source>
        <dbReference type="Google" id="ProtNLM"/>
    </source>
</evidence>
<evidence type="ECO:0000259" key="7">
    <source>
        <dbReference type="Pfam" id="PF00550"/>
    </source>
</evidence>
<dbReference type="PANTHER" id="PTHR24096:SF149">
    <property type="entry name" value="AMP-BINDING DOMAIN-CONTAINING PROTEIN-RELATED"/>
    <property type="match status" value="1"/>
</dbReference>
<dbReference type="Gene3D" id="3.40.50.12780">
    <property type="entry name" value="N-terminal domain of ligase-like"/>
    <property type="match status" value="1"/>
</dbReference>
<evidence type="ECO:0000313" key="8">
    <source>
        <dbReference type="EMBL" id="KAK5086880.1"/>
    </source>
</evidence>
<reference evidence="8 9" key="1">
    <citation type="submission" date="2023-08" db="EMBL/GenBank/DDBJ databases">
        <title>Black Yeasts Isolated from many extreme environments.</title>
        <authorList>
            <person name="Coleine C."/>
            <person name="Stajich J.E."/>
            <person name="Selbmann L."/>
        </authorList>
    </citation>
    <scope>NUCLEOTIDE SEQUENCE [LARGE SCALE GENOMIC DNA]</scope>
    <source>
        <strain evidence="8 9">CCFEE 5910</strain>
    </source>
</reference>
<keyword evidence="2" id="KW-0596">Phosphopantetheine</keyword>
<organism evidence="8 9">
    <name type="scientific">Lithohypha guttulata</name>
    <dbReference type="NCBI Taxonomy" id="1690604"/>
    <lineage>
        <taxon>Eukaryota</taxon>
        <taxon>Fungi</taxon>
        <taxon>Dikarya</taxon>
        <taxon>Ascomycota</taxon>
        <taxon>Pezizomycotina</taxon>
        <taxon>Eurotiomycetes</taxon>
        <taxon>Chaetothyriomycetidae</taxon>
        <taxon>Chaetothyriales</taxon>
        <taxon>Trichomeriaceae</taxon>
        <taxon>Lithohypha</taxon>
    </lineage>
</organism>
<protein>
    <recommendedName>
        <fullName evidence="10">Carrier domain-containing protein</fullName>
    </recommendedName>
</protein>
<dbReference type="InterPro" id="IPR042099">
    <property type="entry name" value="ANL_N_sf"/>
</dbReference>
<feature type="region of interest" description="Disordered" evidence="5">
    <location>
        <begin position="1"/>
        <end position="32"/>
    </location>
</feature>
<evidence type="ECO:0000313" key="9">
    <source>
        <dbReference type="Proteomes" id="UP001309876"/>
    </source>
</evidence>
<dbReference type="GO" id="GO:0016405">
    <property type="term" value="F:CoA-ligase activity"/>
    <property type="evidence" value="ECO:0007669"/>
    <property type="project" value="TreeGrafter"/>
</dbReference>
<dbReference type="InterPro" id="IPR045851">
    <property type="entry name" value="AMP-bd_C_sf"/>
</dbReference>
<dbReference type="InterPro" id="IPR023213">
    <property type="entry name" value="CAT-like_dom_sf"/>
</dbReference>
<evidence type="ECO:0000256" key="1">
    <source>
        <dbReference type="ARBA" id="ARBA00006432"/>
    </source>
</evidence>
<dbReference type="InterPro" id="IPR000873">
    <property type="entry name" value="AMP-dep_synth/lig_dom"/>
</dbReference>
<keyword evidence="4" id="KW-0436">Ligase</keyword>
<dbReference type="SUPFAM" id="SSF56801">
    <property type="entry name" value="Acetyl-CoA synthetase-like"/>
    <property type="match status" value="1"/>
</dbReference>
<name>A0AAN7YBJ0_9EURO</name>
<dbReference type="InterPro" id="IPR036736">
    <property type="entry name" value="ACP-like_sf"/>
</dbReference>
<feature type="domain" description="Carrier" evidence="7">
    <location>
        <begin position="659"/>
        <end position="720"/>
    </location>
</feature>
<keyword evidence="3" id="KW-0597">Phosphoprotein</keyword>
<dbReference type="Pfam" id="PF00550">
    <property type="entry name" value="PP-binding"/>
    <property type="match status" value="1"/>
</dbReference>
<dbReference type="PANTHER" id="PTHR24096">
    <property type="entry name" value="LONG-CHAIN-FATTY-ACID--COA LIGASE"/>
    <property type="match status" value="1"/>
</dbReference>
<dbReference type="Gene3D" id="3.30.300.30">
    <property type="match status" value="1"/>
</dbReference>
<accession>A0AAN7YBJ0</accession>
<dbReference type="Gene3D" id="3.30.559.30">
    <property type="entry name" value="Nonribosomal peptide synthetase, condensation domain"/>
    <property type="match status" value="1"/>
</dbReference>